<keyword evidence="1" id="KW-0812">Transmembrane</keyword>
<protein>
    <submittedName>
        <fullName evidence="2">Uncharacterized protein</fullName>
    </submittedName>
</protein>
<accession>A0AAD0U2H7</accession>
<evidence type="ECO:0000313" key="3">
    <source>
        <dbReference type="Proteomes" id="UP000279995"/>
    </source>
</evidence>
<feature type="transmembrane region" description="Helical" evidence="1">
    <location>
        <begin position="12"/>
        <end position="31"/>
    </location>
</feature>
<proteinExistence type="predicted"/>
<organism evidence="2 3">
    <name type="scientific">Pseudoalteromonas agarivorans</name>
    <dbReference type="NCBI Taxonomy" id="176102"/>
    <lineage>
        <taxon>Bacteria</taxon>
        <taxon>Pseudomonadati</taxon>
        <taxon>Pseudomonadota</taxon>
        <taxon>Gammaproteobacteria</taxon>
        <taxon>Alteromonadales</taxon>
        <taxon>Pseudoalteromonadaceae</taxon>
        <taxon>Pseudoalteromonas</taxon>
    </lineage>
</organism>
<dbReference type="EMBL" id="CP033066">
    <property type="protein sequence ID" value="AYM88610.1"/>
    <property type="molecule type" value="Genomic_DNA"/>
</dbReference>
<dbReference type="RefSeq" id="WP_121638463.1">
    <property type="nucleotide sequence ID" value="NZ_CP033066.1"/>
</dbReference>
<evidence type="ECO:0000256" key="1">
    <source>
        <dbReference type="SAM" id="Phobius"/>
    </source>
</evidence>
<evidence type="ECO:0000313" key="2">
    <source>
        <dbReference type="EMBL" id="AYM88610.1"/>
    </source>
</evidence>
<keyword evidence="1" id="KW-1133">Transmembrane helix</keyword>
<feature type="transmembrane region" description="Helical" evidence="1">
    <location>
        <begin position="37"/>
        <end position="57"/>
    </location>
</feature>
<reference evidence="2 3" key="1">
    <citation type="submission" date="2018-10" db="EMBL/GenBank/DDBJ databases">
        <title>Complete Genome Sequence and Transcriptomic Profiles of a Marine Bacterium, Pseudoalteromonas agarivorans Hao 2018.</title>
        <authorList>
            <person name="Hao L."/>
        </authorList>
    </citation>
    <scope>NUCLEOTIDE SEQUENCE [LARGE SCALE GENOMIC DNA]</scope>
    <source>
        <strain evidence="2 3">Hao 2018</strain>
    </source>
</reference>
<keyword evidence="1" id="KW-0472">Membrane</keyword>
<dbReference type="AlphaFoldDB" id="A0AAD0U2H7"/>
<dbReference type="Proteomes" id="UP000279995">
    <property type="component" value="Chromosome II"/>
</dbReference>
<name>A0AAD0U2H7_9GAMM</name>
<sequence>MRINFPKLKPNKWSLTNLAVVLILATVFYYLGKFTVVNSLLLGLCCVLLAVTLLVLMRWKAYINFLKQVGEDIDRDSFYGSEHTVSMVPFKKLQIAVHARMGDSALLIKKANCYIAINFEDIDSFEPTEYFGQPVAKVILAAHKDLVYPLYVPWSEEMAQHKIFE</sequence>
<gene>
    <name evidence="2" type="ORF">D9T18_18160</name>
</gene>